<organism evidence="11 12">
    <name type="scientific">Actinoplanes aureus</name>
    <dbReference type="NCBI Taxonomy" id="2792083"/>
    <lineage>
        <taxon>Bacteria</taxon>
        <taxon>Bacillati</taxon>
        <taxon>Actinomycetota</taxon>
        <taxon>Actinomycetes</taxon>
        <taxon>Micromonosporales</taxon>
        <taxon>Micromonosporaceae</taxon>
        <taxon>Actinoplanes</taxon>
    </lineage>
</organism>
<evidence type="ECO:0000313" key="11">
    <source>
        <dbReference type="EMBL" id="MBG0566871.1"/>
    </source>
</evidence>
<keyword evidence="12" id="KW-1185">Reference proteome</keyword>
<evidence type="ECO:0000256" key="3">
    <source>
        <dbReference type="ARBA" id="ARBA00008281"/>
    </source>
</evidence>
<keyword evidence="7 10" id="KW-0283">Flagellar rotation</keyword>
<evidence type="ECO:0000256" key="7">
    <source>
        <dbReference type="ARBA" id="ARBA00022779"/>
    </source>
</evidence>
<evidence type="ECO:0000256" key="10">
    <source>
        <dbReference type="RuleBase" id="RU364125"/>
    </source>
</evidence>
<proteinExistence type="inferred from homology"/>
<evidence type="ECO:0000256" key="4">
    <source>
        <dbReference type="ARBA" id="ARBA00022475"/>
    </source>
</evidence>
<dbReference type="GO" id="GO:0009425">
    <property type="term" value="C:bacterial-type flagellum basal body"/>
    <property type="evidence" value="ECO:0007669"/>
    <property type="project" value="InterPro"/>
</dbReference>
<evidence type="ECO:0000256" key="8">
    <source>
        <dbReference type="ARBA" id="ARBA00022989"/>
    </source>
</evidence>
<evidence type="ECO:0000256" key="2">
    <source>
        <dbReference type="ARBA" id="ARBA00004162"/>
    </source>
</evidence>
<accession>A0A931CGN1</accession>
<dbReference type="EMBL" id="JADQTO010000023">
    <property type="protein sequence ID" value="MBG0566871.1"/>
    <property type="molecule type" value="Genomic_DNA"/>
</dbReference>
<comment type="similarity">
    <text evidence="3 10">Belongs to the FliL family.</text>
</comment>
<keyword evidence="11" id="KW-0966">Cell projection</keyword>
<evidence type="ECO:0000256" key="6">
    <source>
        <dbReference type="ARBA" id="ARBA00022692"/>
    </source>
</evidence>
<dbReference type="InterPro" id="IPR005503">
    <property type="entry name" value="FliL"/>
</dbReference>
<evidence type="ECO:0000256" key="5">
    <source>
        <dbReference type="ARBA" id="ARBA00022500"/>
    </source>
</evidence>
<comment type="subcellular location">
    <subcellularLocation>
        <location evidence="2">Cell membrane</location>
        <topology evidence="2">Single-pass membrane protein</topology>
    </subcellularLocation>
</comment>
<keyword evidence="4 10" id="KW-1003">Cell membrane</keyword>
<keyword evidence="11" id="KW-0282">Flagellum</keyword>
<dbReference type="RefSeq" id="WP_196418644.1">
    <property type="nucleotide sequence ID" value="NZ_JADQTO010000023.1"/>
</dbReference>
<comment type="function">
    <text evidence="1 10">Controls the rotational direction of flagella during chemotaxis.</text>
</comment>
<keyword evidence="5 10" id="KW-0145">Chemotaxis</keyword>
<reference evidence="11" key="1">
    <citation type="submission" date="2020-11" db="EMBL/GenBank/DDBJ databases">
        <title>Isolation and identification of active actinomycetes.</title>
        <authorList>
            <person name="Sun X."/>
        </authorList>
    </citation>
    <scope>NUCLEOTIDE SEQUENCE</scope>
    <source>
        <strain evidence="11">NEAU-A11</strain>
    </source>
</reference>
<evidence type="ECO:0000313" key="12">
    <source>
        <dbReference type="Proteomes" id="UP000598146"/>
    </source>
</evidence>
<name>A0A931CGN1_9ACTN</name>
<evidence type="ECO:0000256" key="9">
    <source>
        <dbReference type="ARBA" id="ARBA00023136"/>
    </source>
</evidence>
<keyword evidence="8 10" id="KW-1133">Transmembrane helix</keyword>
<dbReference type="Proteomes" id="UP000598146">
    <property type="component" value="Unassembled WGS sequence"/>
</dbReference>
<keyword evidence="11" id="KW-0969">Cilium</keyword>
<dbReference type="AlphaFoldDB" id="A0A931CGN1"/>
<keyword evidence="6 10" id="KW-0812">Transmembrane</keyword>
<dbReference type="PANTHER" id="PTHR35091">
    <property type="entry name" value="FLAGELLAR PROTEIN FLIL"/>
    <property type="match status" value="1"/>
</dbReference>
<comment type="caution">
    <text evidence="11">The sequence shown here is derived from an EMBL/GenBank/DDBJ whole genome shotgun (WGS) entry which is preliminary data.</text>
</comment>
<dbReference type="GO" id="GO:0006935">
    <property type="term" value="P:chemotaxis"/>
    <property type="evidence" value="ECO:0007669"/>
    <property type="project" value="UniProtKB-KW"/>
</dbReference>
<dbReference type="GO" id="GO:0005886">
    <property type="term" value="C:plasma membrane"/>
    <property type="evidence" value="ECO:0007669"/>
    <property type="project" value="UniProtKB-SubCell"/>
</dbReference>
<keyword evidence="9 10" id="KW-0472">Membrane</keyword>
<dbReference type="GO" id="GO:0071978">
    <property type="term" value="P:bacterial-type flagellum-dependent swarming motility"/>
    <property type="evidence" value="ECO:0007669"/>
    <property type="project" value="TreeGrafter"/>
</dbReference>
<dbReference type="Pfam" id="PF03748">
    <property type="entry name" value="FliL"/>
    <property type="match status" value="1"/>
</dbReference>
<dbReference type="PANTHER" id="PTHR35091:SF2">
    <property type="entry name" value="FLAGELLAR PROTEIN FLIL"/>
    <property type="match status" value="1"/>
</dbReference>
<sequence>MADEKDTAAEAPKKSKKMLMIIVAVAVVLLGGGGAGAFFMLKGDSAEAVEEPVKGDVVAIENTLTVNLADGHYLKFGFALQMTEAAGHEEVDVNQALNLAIETYTGRDVAEFATEEGRNTLKAELLEKVEKAYEKEEQQMVMDIYYTSFVTQ</sequence>
<protein>
    <recommendedName>
        <fullName evidence="10">Flagellar protein FliL</fullName>
    </recommendedName>
</protein>
<gene>
    <name evidence="11" type="ORF">I4J89_36030</name>
</gene>
<feature type="transmembrane region" description="Helical" evidence="10">
    <location>
        <begin position="21"/>
        <end position="41"/>
    </location>
</feature>
<evidence type="ECO:0000256" key="1">
    <source>
        <dbReference type="ARBA" id="ARBA00002254"/>
    </source>
</evidence>